<dbReference type="OrthoDB" id="9806226at2"/>
<comment type="subcellular location">
    <subcellularLocation>
        <location evidence="5">Cytoplasm</location>
    </subcellularLocation>
    <text evidence="5">Associated with two foci at the outer edges of the nucleoid region in young cells, and at four foci within both cell halves in older cells.</text>
</comment>
<dbReference type="Gene3D" id="1.10.10.10">
    <property type="entry name" value="Winged helix-like DNA-binding domain superfamily/Winged helix DNA-binding domain"/>
    <property type="match status" value="2"/>
</dbReference>
<dbReference type="HAMAP" id="MF_01804">
    <property type="entry name" value="ScpB"/>
    <property type="match status" value="1"/>
</dbReference>
<dbReference type="GO" id="GO:0005737">
    <property type="term" value="C:cytoplasm"/>
    <property type="evidence" value="ECO:0007669"/>
    <property type="project" value="UniProtKB-SubCell"/>
</dbReference>
<gene>
    <name evidence="5 6" type="primary">scpB</name>
    <name evidence="6" type="ORF">EQM13_09100</name>
</gene>
<evidence type="ECO:0000256" key="2">
    <source>
        <dbReference type="ARBA" id="ARBA00022618"/>
    </source>
</evidence>
<protein>
    <recommendedName>
        <fullName evidence="5">Segregation and condensation protein B</fullName>
    </recommendedName>
</protein>
<dbReference type="InterPro" id="IPR036390">
    <property type="entry name" value="WH_DNA-bd_sf"/>
</dbReference>
<comment type="subunit">
    <text evidence="5">Homodimer. Homodimerization may be required to stabilize the binding of ScpA to the Smc head domains. Component of a cohesin-like complex composed of ScpA, ScpB and the Smc homodimer, in which ScpA and ScpB bind to the head domain of Smc. The presence of the three proteins is required for the association of the complex with DNA.</text>
</comment>
<dbReference type="GO" id="GO:0051301">
    <property type="term" value="P:cell division"/>
    <property type="evidence" value="ECO:0007669"/>
    <property type="project" value="UniProtKB-KW"/>
</dbReference>
<dbReference type="InterPro" id="IPR036388">
    <property type="entry name" value="WH-like_DNA-bd_sf"/>
</dbReference>
<comment type="function">
    <text evidence="5">Participates in chromosomal partition during cell division. May act via the formation of a condensin-like complex containing Smc and ScpA that pull DNA away from mid-cell into both cell halves.</text>
</comment>
<dbReference type="SUPFAM" id="SSF46785">
    <property type="entry name" value="Winged helix' DNA-binding domain"/>
    <property type="match status" value="2"/>
</dbReference>
<dbReference type="NCBIfam" id="TIGR00281">
    <property type="entry name" value="SMC-Scp complex subunit ScpB"/>
    <property type="match status" value="1"/>
</dbReference>
<name>A0A410QD01_9FIRM</name>
<evidence type="ECO:0000256" key="1">
    <source>
        <dbReference type="ARBA" id="ARBA00022490"/>
    </source>
</evidence>
<evidence type="ECO:0000313" key="6">
    <source>
        <dbReference type="EMBL" id="QAT61734.1"/>
    </source>
</evidence>
<evidence type="ECO:0000256" key="4">
    <source>
        <dbReference type="ARBA" id="ARBA00023306"/>
    </source>
</evidence>
<dbReference type="GO" id="GO:0006260">
    <property type="term" value="P:DNA replication"/>
    <property type="evidence" value="ECO:0007669"/>
    <property type="project" value="UniProtKB-UniRule"/>
</dbReference>
<keyword evidence="3 5" id="KW-0159">Chromosome partition</keyword>
<dbReference type="AlphaFoldDB" id="A0A410QD01"/>
<evidence type="ECO:0000256" key="3">
    <source>
        <dbReference type="ARBA" id="ARBA00022829"/>
    </source>
</evidence>
<reference evidence="7" key="1">
    <citation type="submission" date="2019-01" db="EMBL/GenBank/DDBJ databases">
        <title>Draft genomes of a novel of Sporanaerobacter strains.</title>
        <authorList>
            <person name="Ma S."/>
        </authorList>
    </citation>
    <scope>NUCLEOTIDE SEQUENCE [LARGE SCALE GENOMIC DNA]</scope>
    <source>
        <strain evidence="7">NJN-17</strain>
    </source>
</reference>
<dbReference type="InterPro" id="IPR005234">
    <property type="entry name" value="ScpB_csome_segregation"/>
</dbReference>
<dbReference type="EMBL" id="CP035282">
    <property type="protein sequence ID" value="QAT61734.1"/>
    <property type="molecule type" value="Genomic_DNA"/>
</dbReference>
<dbReference type="PANTHER" id="PTHR34298">
    <property type="entry name" value="SEGREGATION AND CONDENSATION PROTEIN B"/>
    <property type="match status" value="1"/>
</dbReference>
<keyword evidence="7" id="KW-1185">Reference proteome</keyword>
<dbReference type="Proteomes" id="UP000287969">
    <property type="component" value="Chromosome"/>
</dbReference>
<keyword evidence="4 5" id="KW-0131">Cell cycle</keyword>
<accession>A0A410QD01</accession>
<organism evidence="6 7">
    <name type="scientific">Acidilutibacter cellobiosedens</name>
    <dbReference type="NCBI Taxonomy" id="2507161"/>
    <lineage>
        <taxon>Bacteria</taxon>
        <taxon>Bacillati</taxon>
        <taxon>Bacillota</taxon>
        <taxon>Tissierellia</taxon>
        <taxon>Tissierellales</taxon>
        <taxon>Acidilutibacteraceae</taxon>
        <taxon>Acidilutibacter</taxon>
    </lineage>
</organism>
<dbReference type="Pfam" id="PF04079">
    <property type="entry name" value="SMC_ScpB"/>
    <property type="match status" value="1"/>
</dbReference>
<evidence type="ECO:0000313" key="7">
    <source>
        <dbReference type="Proteomes" id="UP000287969"/>
    </source>
</evidence>
<dbReference type="PANTHER" id="PTHR34298:SF2">
    <property type="entry name" value="SEGREGATION AND CONDENSATION PROTEIN B"/>
    <property type="match status" value="1"/>
</dbReference>
<keyword evidence="2 5" id="KW-0132">Cell division</keyword>
<dbReference type="PIRSF" id="PIRSF019345">
    <property type="entry name" value="ScpB"/>
    <property type="match status" value="1"/>
</dbReference>
<sequence length="178" mass="20790">MEISDIKSIIEGLLFTWGDPLNIKDISNILEMKEEEVKKILKEMTDEFNYNKRGIKIVKTEDYYQLSSRSEHYPWIKKLYMPKENKSLSGASMETLSIIAYRQPITKNEIEAIRGVRCDKAIENLLEKDLIEEKGRLEKTGRPILYGTTIEFLKHIGISDLSELPKIEEFKEDDTEEK</sequence>
<evidence type="ECO:0000256" key="5">
    <source>
        <dbReference type="HAMAP-Rule" id="MF_01804"/>
    </source>
</evidence>
<dbReference type="RefSeq" id="WP_071138646.1">
    <property type="nucleotide sequence ID" value="NZ_CP035282.1"/>
</dbReference>
<dbReference type="GO" id="GO:0051304">
    <property type="term" value="P:chromosome separation"/>
    <property type="evidence" value="ECO:0007669"/>
    <property type="project" value="InterPro"/>
</dbReference>
<comment type="similarity">
    <text evidence="5">Belongs to the ScpB family.</text>
</comment>
<dbReference type="KEGG" id="spoa:EQM13_09100"/>
<proteinExistence type="inferred from homology"/>
<keyword evidence="1 5" id="KW-0963">Cytoplasm</keyword>